<evidence type="ECO:0000313" key="6">
    <source>
        <dbReference type="EMBL" id="MFD2207069.1"/>
    </source>
</evidence>
<dbReference type="Gene3D" id="1.10.10.60">
    <property type="entry name" value="Homeodomain-like"/>
    <property type="match status" value="1"/>
</dbReference>
<dbReference type="InterPro" id="IPR009057">
    <property type="entry name" value="Homeodomain-like_sf"/>
</dbReference>
<evidence type="ECO:0000256" key="4">
    <source>
        <dbReference type="PROSITE-ProRule" id="PRU00335"/>
    </source>
</evidence>
<keyword evidence="1" id="KW-0805">Transcription regulation</keyword>
<dbReference type="PROSITE" id="PS50977">
    <property type="entry name" value="HTH_TETR_2"/>
    <property type="match status" value="1"/>
</dbReference>
<dbReference type="PANTHER" id="PTHR47506:SF1">
    <property type="entry name" value="HTH-TYPE TRANSCRIPTIONAL REGULATOR YJDC"/>
    <property type="match status" value="1"/>
</dbReference>
<dbReference type="Proteomes" id="UP001597294">
    <property type="component" value="Unassembled WGS sequence"/>
</dbReference>
<dbReference type="PANTHER" id="PTHR47506">
    <property type="entry name" value="TRANSCRIPTIONAL REGULATORY PROTEIN"/>
    <property type="match status" value="1"/>
</dbReference>
<dbReference type="RefSeq" id="WP_380253334.1">
    <property type="nucleotide sequence ID" value="NZ_JBHUII010000010.1"/>
</dbReference>
<evidence type="ECO:0000256" key="2">
    <source>
        <dbReference type="ARBA" id="ARBA00023125"/>
    </source>
</evidence>
<reference evidence="7" key="1">
    <citation type="journal article" date="2019" name="Int. J. Syst. Evol. Microbiol.">
        <title>The Global Catalogue of Microorganisms (GCM) 10K type strain sequencing project: providing services to taxonomists for standard genome sequencing and annotation.</title>
        <authorList>
            <consortium name="The Broad Institute Genomics Platform"/>
            <consortium name="The Broad Institute Genome Sequencing Center for Infectious Disease"/>
            <person name="Wu L."/>
            <person name="Ma J."/>
        </authorList>
    </citation>
    <scope>NUCLEOTIDE SEQUENCE [LARGE SCALE GENOMIC DNA]</scope>
    <source>
        <strain evidence="7">CGMCC 4.7192</strain>
    </source>
</reference>
<dbReference type="Gene3D" id="1.10.357.10">
    <property type="entry name" value="Tetracycline Repressor, domain 2"/>
    <property type="match status" value="1"/>
</dbReference>
<evidence type="ECO:0000256" key="1">
    <source>
        <dbReference type="ARBA" id="ARBA00023015"/>
    </source>
</evidence>
<evidence type="ECO:0000313" key="7">
    <source>
        <dbReference type="Proteomes" id="UP001597294"/>
    </source>
</evidence>
<accession>A0ABW5BNA1</accession>
<protein>
    <submittedName>
        <fullName evidence="6">TetR/AcrR family transcriptional regulator</fullName>
    </submittedName>
</protein>
<comment type="caution">
    <text evidence="6">The sequence shown here is derived from an EMBL/GenBank/DDBJ whole genome shotgun (WGS) entry which is preliminary data.</text>
</comment>
<dbReference type="Pfam" id="PF00440">
    <property type="entry name" value="TetR_N"/>
    <property type="match status" value="1"/>
</dbReference>
<name>A0ABW5BNA1_9PROT</name>
<keyword evidence="7" id="KW-1185">Reference proteome</keyword>
<feature type="domain" description="HTH tetR-type" evidence="5">
    <location>
        <begin position="13"/>
        <end position="73"/>
    </location>
</feature>
<dbReference type="SUPFAM" id="SSF46689">
    <property type="entry name" value="Homeodomain-like"/>
    <property type="match status" value="1"/>
</dbReference>
<evidence type="ECO:0000256" key="3">
    <source>
        <dbReference type="ARBA" id="ARBA00023163"/>
    </source>
</evidence>
<feature type="DNA-binding region" description="H-T-H motif" evidence="4">
    <location>
        <begin position="36"/>
        <end position="55"/>
    </location>
</feature>
<dbReference type="EMBL" id="JBHUII010000010">
    <property type="protein sequence ID" value="MFD2207069.1"/>
    <property type="molecule type" value="Genomic_DNA"/>
</dbReference>
<sequence length="192" mass="20798">MVDTKIKRGRPRNFDKKQAEAIALKLFWQDGYEATGLSKLTNAIGVGAPSLYAAFGSKAGLFAKAIDLYQAQCTPFFKDAFETDNLSEFISGILNSAVNSYTQEDSGRGCLVLDGTRNATDIEALALTQQLREDFHRIVVKKVTQLGAQKPEQLADACQIAMIGLSGAARHGLSRDRISEVARVLARGISEG</sequence>
<proteinExistence type="predicted"/>
<gene>
    <name evidence="6" type="ORF">ACFSKO_15685</name>
</gene>
<organism evidence="6 7">
    <name type="scientific">Kiloniella antarctica</name>
    <dbReference type="NCBI Taxonomy" id="1550907"/>
    <lineage>
        <taxon>Bacteria</taxon>
        <taxon>Pseudomonadati</taxon>
        <taxon>Pseudomonadota</taxon>
        <taxon>Alphaproteobacteria</taxon>
        <taxon>Rhodospirillales</taxon>
        <taxon>Kiloniellaceae</taxon>
        <taxon>Kiloniella</taxon>
    </lineage>
</organism>
<dbReference type="InterPro" id="IPR001647">
    <property type="entry name" value="HTH_TetR"/>
</dbReference>
<dbReference type="SUPFAM" id="SSF48498">
    <property type="entry name" value="Tetracyclin repressor-like, C-terminal domain"/>
    <property type="match status" value="1"/>
</dbReference>
<keyword evidence="2 4" id="KW-0238">DNA-binding</keyword>
<evidence type="ECO:0000259" key="5">
    <source>
        <dbReference type="PROSITE" id="PS50977"/>
    </source>
</evidence>
<dbReference type="InterPro" id="IPR036271">
    <property type="entry name" value="Tet_transcr_reg_TetR-rel_C_sf"/>
</dbReference>
<keyword evidence="3" id="KW-0804">Transcription</keyword>